<organism evidence="2">
    <name type="scientific">Hexamita inflata</name>
    <dbReference type="NCBI Taxonomy" id="28002"/>
    <lineage>
        <taxon>Eukaryota</taxon>
        <taxon>Metamonada</taxon>
        <taxon>Diplomonadida</taxon>
        <taxon>Hexamitidae</taxon>
        <taxon>Hexamitinae</taxon>
        <taxon>Hexamita</taxon>
    </lineage>
</organism>
<evidence type="ECO:0000313" key="4">
    <source>
        <dbReference type="Proteomes" id="UP001642409"/>
    </source>
</evidence>
<evidence type="ECO:0000313" key="3">
    <source>
        <dbReference type="EMBL" id="CAL5993685.1"/>
    </source>
</evidence>
<name>A0AA86PNT8_9EUKA</name>
<dbReference type="EMBL" id="CAXDID020000030">
    <property type="protein sequence ID" value="CAL5993685.1"/>
    <property type="molecule type" value="Genomic_DNA"/>
</dbReference>
<proteinExistence type="predicted"/>
<comment type="caution">
    <text evidence="2">The sequence shown here is derived from an EMBL/GenBank/DDBJ whole genome shotgun (WGS) entry which is preliminary data.</text>
</comment>
<reference evidence="2" key="1">
    <citation type="submission" date="2023-06" db="EMBL/GenBank/DDBJ databases">
        <authorList>
            <person name="Kurt Z."/>
        </authorList>
    </citation>
    <scope>NUCLEOTIDE SEQUENCE</scope>
</reference>
<reference evidence="3 4" key="2">
    <citation type="submission" date="2024-07" db="EMBL/GenBank/DDBJ databases">
        <authorList>
            <person name="Akdeniz Z."/>
        </authorList>
    </citation>
    <scope>NUCLEOTIDE SEQUENCE [LARGE SCALE GENOMIC DNA]</scope>
</reference>
<dbReference type="Proteomes" id="UP001642409">
    <property type="component" value="Unassembled WGS sequence"/>
</dbReference>
<gene>
    <name evidence="3" type="ORF">HINF_LOCUS13188</name>
    <name evidence="2" type="ORF">HINF_LOCUS29698</name>
</gene>
<feature type="region of interest" description="Disordered" evidence="1">
    <location>
        <begin position="340"/>
        <end position="364"/>
    </location>
</feature>
<evidence type="ECO:0000313" key="2">
    <source>
        <dbReference type="EMBL" id="CAI9942053.1"/>
    </source>
</evidence>
<protein>
    <submittedName>
        <fullName evidence="2">Uncharacterized protein</fullName>
    </submittedName>
</protein>
<feature type="compositionally biased region" description="Basic and acidic residues" evidence="1">
    <location>
        <begin position="340"/>
        <end position="349"/>
    </location>
</feature>
<dbReference type="EMBL" id="CATOUU010000697">
    <property type="protein sequence ID" value="CAI9942053.1"/>
    <property type="molecule type" value="Genomic_DNA"/>
</dbReference>
<sequence>MRYFIIQCILQYYFIIPLQTLSNSLPVIQQRIKKFPHPSRFTYVHKDMDPLESQPMIIDILEPSSEIYREYVPRYMELYRLFPNVLHLFASVAPERDIENFYVKYPQLVNKFDTISLNKIIQQVFQTKIFPYSCVVDENLSVVFEGQITPQLYNVLSKLDLKAKKCSKLITIKPAWQTLQASNRDVSLLLSGLKFRSKSTIVSVPVVPQISPSNQVMSNISHQNKGSIVQSSKLSPSLSNQKQISNSQIQISPSMSNSQMSLSTRQNQPLKRATIQPSSLSPHSLYNMSKSTISPPILQQTYIHRTLSNPIFDPVSKQSMRKTSKLNIFRSSRPLNKLMKNEGFERDPGTENFGFGRPKKNGKINEEMMDSVVAYVQNK</sequence>
<keyword evidence="4" id="KW-1185">Reference proteome</keyword>
<accession>A0AA86PNT8</accession>
<evidence type="ECO:0000256" key="1">
    <source>
        <dbReference type="SAM" id="MobiDB-lite"/>
    </source>
</evidence>
<dbReference type="AlphaFoldDB" id="A0AA86PNT8"/>